<evidence type="ECO:0000313" key="2">
    <source>
        <dbReference type="Proteomes" id="UP000235392"/>
    </source>
</evidence>
<accession>A0A2N5TBU3</accession>
<proteinExistence type="predicted"/>
<evidence type="ECO:0000313" key="1">
    <source>
        <dbReference type="EMBL" id="PLW22959.1"/>
    </source>
</evidence>
<dbReference type="Proteomes" id="UP000235392">
    <property type="component" value="Unassembled WGS sequence"/>
</dbReference>
<dbReference type="EMBL" id="PGCI01000647">
    <property type="protein sequence ID" value="PLW22959.1"/>
    <property type="molecule type" value="Genomic_DNA"/>
</dbReference>
<sequence length="72" mass="7895">MAALCSQKAATLYAPHAFPSGKRNKAHHSRYCAEATLLCSKSAKKSLRYAEHAVATAIANWLPEKRVPTTLR</sequence>
<reference evidence="1 2" key="1">
    <citation type="submission" date="2017-11" db="EMBL/GenBank/DDBJ databases">
        <title>De novo assembly and phasing of dikaryotic genomes from two isolates of Puccinia coronata f. sp. avenae, the causal agent of oat crown rust.</title>
        <authorList>
            <person name="Miller M.E."/>
            <person name="Zhang Y."/>
            <person name="Omidvar V."/>
            <person name="Sperschneider J."/>
            <person name="Schwessinger B."/>
            <person name="Raley C."/>
            <person name="Palmer J.M."/>
            <person name="Garnica D."/>
            <person name="Upadhyaya N."/>
            <person name="Rathjen J."/>
            <person name="Taylor J.M."/>
            <person name="Park R.F."/>
            <person name="Dodds P.N."/>
            <person name="Hirsch C.D."/>
            <person name="Kianian S.F."/>
            <person name="Figueroa M."/>
        </authorList>
    </citation>
    <scope>NUCLEOTIDE SEQUENCE [LARGE SCALE GENOMIC DNA]</scope>
    <source>
        <strain evidence="1">12SD80</strain>
    </source>
</reference>
<name>A0A2N5TBU3_9BASI</name>
<comment type="caution">
    <text evidence="1">The sequence shown here is derived from an EMBL/GenBank/DDBJ whole genome shotgun (WGS) entry which is preliminary data.</text>
</comment>
<gene>
    <name evidence="1" type="ORF">PCASD_12558</name>
</gene>
<organism evidence="1 2">
    <name type="scientific">Puccinia coronata f. sp. avenae</name>
    <dbReference type="NCBI Taxonomy" id="200324"/>
    <lineage>
        <taxon>Eukaryota</taxon>
        <taxon>Fungi</taxon>
        <taxon>Dikarya</taxon>
        <taxon>Basidiomycota</taxon>
        <taxon>Pucciniomycotina</taxon>
        <taxon>Pucciniomycetes</taxon>
        <taxon>Pucciniales</taxon>
        <taxon>Pucciniaceae</taxon>
        <taxon>Puccinia</taxon>
    </lineage>
</organism>
<protein>
    <submittedName>
        <fullName evidence="1">Uncharacterized protein</fullName>
    </submittedName>
</protein>
<dbReference type="AlphaFoldDB" id="A0A2N5TBU3"/>